<comment type="caution">
    <text evidence="7">The sequence shown here is derived from an EMBL/GenBank/DDBJ whole genome shotgun (WGS) entry which is preliminary data.</text>
</comment>
<dbReference type="Pfam" id="PF02485">
    <property type="entry name" value="Branch"/>
    <property type="match status" value="1"/>
</dbReference>
<dbReference type="GO" id="GO:0015020">
    <property type="term" value="F:glucuronosyltransferase activity"/>
    <property type="evidence" value="ECO:0007669"/>
    <property type="project" value="InterPro"/>
</dbReference>
<dbReference type="InterPro" id="IPR003406">
    <property type="entry name" value="Glyco_trans_14"/>
</dbReference>
<reference evidence="7" key="2">
    <citation type="journal article" date="2023" name="Int. J. Mol. Sci.">
        <title>De Novo Assembly and Annotation of 11 Diverse Shrub Willow (Salix) Genomes Reveals Novel Gene Organization in Sex-Linked Regions.</title>
        <authorList>
            <person name="Hyden B."/>
            <person name="Feng K."/>
            <person name="Yates T.B."/>
            <person name="Jawdy S."/>
            <person name="Cereghino C."/>
            <person name="Smart L.B."/>
            <person name="Muchero W."/>
        </authorList>
    </citation>
    <scope>NUCLEOTIDE SEQUENCE</scope>
    <source>
        <tissue evidence="7">Shoot tip</tissue>
    </source>
</reference>
<evidence type="ECO:0000256" key="2">
    <source>
        <dbReference type="ARBA" id="ARBA00022676"/>
    </source>
</evidence>
<evidence type="ECO:0000256" key="1">
    <source>
        <dbReference type="ARBA" id="ARBA00004606"/>
    </source>
</evidence>
<keyword evidence="4 6" id="KW-0472">Membrane</keyword>
<keyword evidence="3" id="KW-0808">Transferase</keyword>
<dbReference type="PANTHER" id="PTHR45719:SF4">
    <property type="entry name" value="CORE-2_I-BRANCHING BETA-1,6-N-ACETYLGLUCOSAMINYLTRANSFERASE FAMILY PROTEIN"/>
    <property type="match status" value="1"/>
</dbReference>
<keyword evidence="2" id="KW-0328">Glycosyltransferase</keyword>
<evidence type="ECO:0000256" key="6">
    <source>
        <dbReference type="SAM" id="Phobius"/>
    </source>
</evidence>
<keyword evidence="5" id="KW-0325">Glycoprotein</keyword>
<dbReference type="InterPro" id="IPR044610">
    <property type="entry name" value="GLCAT14A/B/C"/>
</dbReference>
<gene>
    <name evidence="7" type="ORF">OIU74_026795</name>
</gene>
<accession>A0A9Q1A443</accession>
<reference evidence="7" key="1">
    <citation type="submission" date="2022-11" db="EMBL/GenBank/DDBJ databases">
        <authorList>
            <person name="Hyden B.L."/>
            <person name="Feng K."/>
            <person name="Yates T."/>
            <person name="Jawdy S."/>
            <person name="Smart L.B."/>
            <person name="Muchero W."/>
        </authorList>
    </citation>
    <scope>NUCLEOTIDE SEQUENCE</scope>
    <source>
        <tissue evidence="7">Shoot tip</tissue>
    </source>
</reference>
<dbReference type="GO" id="GO:0016020">
    <property type="term" value="C:membrane"/>
    <property type="evidence" value="ECO:0007669"/>
    <property type="project" value="UniProtKB-SubCell"/>
</dbReference>
<evidence type="ECO:0000256" key="5">
    <source>
        <dbReference type="ARBA" id="ARBA00023180"/>
    </source>
</evidence>
<evidence type="ECO:0000256" key="4">
    <source>
        <dbReference type="ARBA" id="ARBA00023136"/>
    </source>
</evidence>
<dbReference type="AlphaFoldDB" id="A0A9Q1A443"/>
<dbReference type="Proteomes" id="UP001151752">
    <property type="component" value="Chromosome 13"/>
</dbReference>
<feature type="transmembrane region" description="Helical" evidence="6">
    <location>
        <begin position="5"/>
        <end position="22"/>
    </location>
</feature>
<feature type="transmembrane region" description="Helical" evidence="6">
    <location>
        <begin position="252"/>
        <end position="270"/>
    </location>
</feature>
<evidence type="ECO:0000256" key="3">
    <source>
        <dbReference type="ARBA" id="ARBA00022679"/>
    </source>
</evidence>
<sequence length="276" mass="31815">MGIKVFMISFMVTSVLFSLLYIPTKLTTPTAKYSPVINFKMLRDLRPYPVTFAYLVSASRGDAKKLMRVLKALYHPGNYYLIHVDADAPEKERREIAEFVSSDPVFGLVGNVWIVGKPNLVTYRGPTMLATTLHAMAILLRSCKWDWFINLSASDYPLVTQDDLIDAFSTLPRNLNFIQHSSRLGWKLNKRARPIMIDPALHSLNKSEIWWVMKQRSLPTAFKLYTGISLSFFFFFFVIIRKKRTLFITHPLTFPILLSMGSIFIYHSFLSPPDFQ</sequence>
<evidence type="ECO:0000313" key="7">
    <source>
        <dbReference type="EMBL" id="KAJ6757605.1"/>
    </source>
</evidence>
<comment type="subcellular location">
    <subcellularLocation>
        <location evidence="1">Membrane</location>
        <topology evidence="1">Single-pass type II membrane protein</topology>
    </subcellularLocation>
</comment>
<dbReference type="PANTHER" id="PTHR45719">
    <property type="entry name" value="GLYCOSYLTRANSFERASE"/>
    <property type="match status" value="1"/>
</dbReference>
<keyword evidence="6" id="KW-0812">Transmembrane</keyword>
<feature type="transmembrane region" description="Helical" evidence="6">
    <location>
        <begin position="222"/>
        <end position="240"/>
    </location>
</feature>
<keyword evidence="6" id="KW-1133">Transmembrane helix</keyword>
<name>A0A9Q1A443_9ROSI</name>
<proteinExistence type="predicted"/>
<dbReference type="EMBL" id="JAPFFM010000007">
    <property type="protein sequence ID" value="KAJ6757605.1"/>
    <property type="molecule type" value="Genomic_DNA"/>
</dbReference>
<keyword evidence="8" id="KW-1185">Reference proteome</keyword>
<evidence type="ECO:0000313" key="8">
    <source>
        <dbReference type="Proteomes" id="UP001151752"/>
    </source>
</evidence>
<organism evidence="7 8">
    <name type="scientific">Salix koriyanagi</name>
    <dbReference type="NCBI Taxonomy" id="2511006"/>
    <lineage>
        <taxon>Eukaryota</taxon>
        <taxon>Viridiplantae</taxon>
        <taxon>Streptophyta</taxon>
        <taxon>Embryophyta</taxon>
        <taxon>Tracheophyta</taxon>
        <taxon>Spermatophyta</taxon>
        <taxon>Magnoliopsida</taxon>
        <taxon>eudicotyledons</taxon>
        <taxon>Gunneridae</taxon>
        <taxon>Pentapetalae</taxon>
        <taxon>rosids</taxon>
        <taxon>fabids</taxon>
        <taxon>Malpighiales</taxon>
        <taxon>Salicaceae</taxon>
        <taxon>Saliceae</taxon>
        <taxon>Salix</taxon>
    </lineage>
</organism>
<protein>
    <submittedName>
        <fullName evidence="7">GLYCOSYLTRANSFERASE</fullName>
    </submittedName>
</protein>